<dbReference type="EMBL" id="CM051404">
    <property type="protein sequence ID" value="KAJ4706652.1"/>
    <property type="molecule type" value="Genomic_DNA"/>
</dbReference>
<sequence length="237" mass="27632">MEYQREDTEKHNYILRRALVEFKQLIKATATLDASRCSNWLWCLEMELKYSFLQLVPFMETRLDVLHDDFVSVVHNAERSMEDYSDKQIHENFKEKFDSVDAQMLNDLPCCLEDIARLLLREWACTAGTDGDIVCPSNSALSVISSESAKEYGEIGLGLRRWMDDKVFPLLSKKLEDVAVAENITVFIETEEERGVELLFRLESPRCSRSLLTVAEQYFTVFYFLLSDFDIFVRDFN</sequence>
<keyword evidence="2" id="KW-1185">Reference proteome</keyword>
<gene>
    <name evidence="1" type="ORF">OWV82_020280</name>
</gene>
<protein>
    <submittedName>
        <fullName evidence="1">Uncharacterized protein</fullName>
    </submittedName>
</protein>
<evidence type="ECO:0000313" key="2">
    <source>
        <dbReference type="Proteomes" id="UP001164539"/>
    </source>
</evidence>
<evidence type="ECO:0000313" key="1">
    <source>
        <dbReference type="EMBL" id="KAJ4706652.1"/>
    </source>
</evidence>
<comment type="caution">
    <text evidence="1">The sequence shown here is derived from an EMBL/GenBank/DDBJ whole genome shotgun (WGS) entry which is preliminary data.</text>
</comment>
<accession>A0ACC1X5P8</accession>
<proteinExistence type="predicted"/>
<dbReference type="Proteomes" id="UP001164539">
    <property type="component" value="Chromosome 11"/>
</dbReference>
<reference evidence="1 2" key="1">
    <citation type="journal article" date="2023" name="Science">
        <title>Complex scaffold remodeling in plant triterpene biosynthesis.</title>
        <authorList>
            <person name="De La Pena R."/>
            <person name="Hodgson H."/>
            <person name="Liu J.C."/>
            <person name="Stephenson M.J."/>
            <person name="Martin A.C."/>
            <person name="Owen C."/>
            <person name="Harkess A."/>
            <person name="Leebens-Mack J."/>
            <person name="Jimenez L.E."/>
            <person name="Osbourn A."/>
            <person name="Sattely E.S."/>
        </authorList>
    </citation>
    <scope>NUCLEOTIDE SEQUENCE [LARGE SCALE GENOMIC DNA]</scope>
    <source>
        <strain evidence="2">cv. JPN11</strain>
        <tissue evidence="1">Leaf</tissue>
    </source>
</reference>
<organism evidence="1 2">
    <name type="scientific">Melia azedarach</name>
    <name type="common">Chinaberry tree</name>
    <dbReference type="NCBI Taxonomy" id="155640"/>
    <lineage>
        <taxon>Eukaryota</taxon>
        <taxon>Viridiplantae</taxon>
        <taxon>Streptophyta</taxon>
        <taxon>Embryophyta</taxon>
        <taxon>Tracheophyta</taxon>
        <taxon>Spermatophyta</taxon>
        <taxon>Magnoliopsida</taxon>
        <taxon>eudicotyledons</taxon>
        <taxon>Gunneridae</taxon>
        <taxon>Pentapetalae</taxon>
        <taxon>rosids</taxon>
        <taxon>malvids</taxon>
        <taxon>Sapindales</taxon>
        <taxon>Meliaceae</taxon>
        <taxon>Melia</taxon>
    </lineage>
</organism>
<name>A0ACC1X5P8_MELAZ</name>